<feature type="transmembrane region" description="Helical" evidence="7">
    <location>
        <begin position="12"/>
        <end position="32"/>
    </location>
</feature>
<gene>
    <name evidence="9" type="primary">eptC</name>
    <name evidence="9" type="ORF">SUTMEG_04710</name>
</gene>
<dbReference type="SUPFAM" id="SSF53649">
    <property type="entry name" value="Alkaline phosphatase-like"/>
    <property type="match status" value="1"/>
</dbReference>
<reference evidence="9 10" key="1">
    <citation type="journal article" date="2018" name="Int. J. Syst. Evol. Microbiol.">
        <title>Mesosutterella multiformis gen. nov., sp. nov., a member of the family Sutterellaceae and Sutterella megalosphaeroides sp. nov., isolated from human faeces.</title>
        <authorList>
            <person name="Sakamoto M."/>
            <person name="Ikeyama N."/>
            <person name="Kunihiro T."/>
            <person name="Iino T."/>
            <person name="Yuki M."/>
            <person name="Ohkuma M."/>
        </authorList>
    </citation>
    <scope>NUCLEOTIDE SEQUENCE [LARGE SCALE GENOMIC DNA]</scope>
    <source>
        <strain evidence="9 10">6FBBBH3</strain>
    </source>
</reference>
<keyword evidence="2" id="KW-1003">Cell membrane</keyword>
<dbReference type="GO" id="GO:0016776">
    <property type="term" value="F:phosphotransferase activity, phosphate group as acceptor"/>
    <property type="evidence" value="ECO:0007669"/>
    <property type="project" value="TreeGrafter"/>
</dbReference>
<keyword evidence="3 9" id="KW-0808">Transferase</keyword>
<keyword evidence="5 7" id="KW-1133">Transmembrane helix</keyword>
<dbReference type="Gene3D" id="3.40.720.10">
    <property type="entry name" value="Alkaline Phosphatase, subunit A"/>
    <property type="match status" value="1"/>
</dbReference>
<dbReference type="CDD" id="cd16017">
    <property type="entry name" value="LptA"/>
    <property type="match status" value="1"/>
</dbReference>
<evidence type="ECO:0000256" key="6">
    <source>
        <dbReference type="ARBA" id="ARBA00023136"/>
    </source>
</evidence>
<feature type="transmembrane region" description="Helical" evidence="7">
    <location>
        <begin position="62"/>
        <end position="81"/>
    </location>
</feature>
<keyword evidence="6 7" id="KW-0472">Membrane</keyword>
<dbReference type="PANTHER" id="PTHR30443">
    <property type="entry name" value="INNER MEMBRANE PROTEIN"/>
    <property type="match status" value="1"/>
</dbReference>
<evidence type="ECO:0000256" key="2">
    <source>
        <dbReference type="ARBA" id="ARBA00022475"/>
    </source>
</evidence>
<dbReference type="InterPro" id="IPR058130">
    <property type="entry name" value="PEA_transf_C"/>
</dbReference>
<keyword evidence="4 7" id="KW-0812">Transmembrane</keyword>
<dbReference type="InterPro" id="IPR040423">
    <property type="entry name" value="PEA_transferase"/>
</dbReference>
<evidence type="ECO:0000256" key="7">
    <source>
        <dbReference type="SAM" id="Phobius"/>
    </source>
</evidence>
<sequence>MKLRTLFSVQPGTLASTLLLWAATAVLLAFAAAPYRAFQLWSFSILFGGLLLYRGRSSLVKAVAYLGFLLIWIDGGIRAFLRTIYGAEPKSTFVLESVANTHTSESFEYFQTLWSDVALWSGIVLALAIAGLFLIRRIPSTPAPRTVSGKAQTALIGFLALVLTVGAALSPWRGHWPIFYWPSWAASVESVRAGWENQTQEHELRRATADAQVTSASKEPRTLLLLVGESTVRDNLSLYGYPRNTTPKLDALTKDPHFATVRPVWSVSSSTLPAFDDMFEFSTSSGPGNLFAFFRSAGYKVTWISNQDDLAIKNRYAAWDDDPEMLNRLSGRSSASLDGNVLPSLEKALNDPAERHLIVVHLIGLHPHYRLRHPSDWTADWAKNDAVETQLKSLDRSSWVIDARSDYDLGIRYQDEILARSLELARASSSGKILDWIYVSDHGQELGDDENRTGHSNTTADGYRVPLLFWLSDRTDVKSWESRPFRTDYLSPTLLALAGIRWKDENASRIFLDPAYVWEKPDIPAVDPELNAVTAREAERRANAAP</sequence>
<evidence type="ECO:0000313" key="9">
    <source>
        <dbReference type="EMBL" id="BBF22580.1"/>
    </source>
</evidence>
<dbReference type="AlphaFoldDB" id="A0A2Z6I9I4"/>
<feature type="transmembrane region" description="Helical" evidence="7">
    <location>
        <begin position="38"/>
        <end position="55"/>
    </location>
</feature>
<evidence type="ECO:0000313" key="10">
    <source>
        <dbReference type="Proteomes" id="UP000271003"/>
    </source>
</evidence>
<feature type="transmembrane region" description="Helical" evidence="7">
    <location>
        <begin position="155"/>
        <end position="172"/>
    </location>
</feature>
<dbReference type="PANTHER" id="PTHR30443:SF2">
    <property type="entry name" value="PHOSPHOETHANOLAMINE TRANSFERASE EPTC"/>
    <property type="match status" value="1"/>
</dbReference>
<feature type="transmembrane region" description="Helical" evidence="7">
    <location>
        <begin position="117"/>
        <end position="135"/>
    </location>
</feature>
<feature type="domain" description="Sulfatase N-terminal" evidence="8">
    <location>
        <begin position="222"/>
        <end position="500"/>
    </location>
</feature>
<dbReference type="InterPro" id="IPR017850">
    <property type="entry name" value="Alkaline_phosphatase_core_sf"/>
</dbReference>
<name>A0A2Z6I9I4_9BURK</name>
<evidence type="ECO:0000256" key="3">
    <source>
        <dbReference type="ARBA" id="ARBA00022679"/>
    </source>
</evidence>
<comment type="subcellular location">
    <subcellularLocation>
        <location evidence="1">Cell membrane</location>
        <topology evidence="1">Multi-pass membrane protein</topology>
    </subcellularLocation>
</comment>
<organism evidence="9 10">
    <name type="scientific">Sutterella megalosphaeroides</name>
    <dbReference type="NCBI Taxonomy" id="2494234"/>
    <lineage>
        <taxon>Bacteria</taxon>
        <taxon>Pseudomonadati</taxon>
        <taxon>Pseudomonadota</taxon>
        <taxon>Betaproteobacteria</taxon>
        <taxon>Burkholderiales</taxon>
        <taxon>Sutterellaceae</taxon>
        <taxon>Sutterella</taxon>
    </lineage>
</organism>
<evidence type="ECO:0000256" key="1">
    <source>
        <dbReference type="ARBA" id="ARBA00004651"/>
    </source>
</evidence>
<dbReference type="RefSeq" id="WP_120176275.1">
    <property type="nucleotide sequence ID" value="NZ_AP018786.1"/>
</dbReference>
<evidence type="ECO:0000256" key="5">
    <source>
        <dbReference type="ARBA" id="ARBA00022989"/>
    </source>
</evidence>
<dbReference type="InterPro" id="IPR000917">
    <property type="entry name" value="Sulfatase_N"/>
</dbReference>
<dbReference type="Proteomes" id="UP000271003">
    <property type="component" value="Chromosome"/>
</dbReference>
<proteinExistence type="predicted"/>
<accession>A0A2Z6I9I4</accession>
<protein>
    <submittedName>
        <fullName evidence="9">Phosphoethanolamine transferase EptC</fullName>
    </submittedName>
</protein>
<dbReference type="OrthoDB" id="9786870at2"/>
<evidence type="ECO:0000259" key="8">
    <source>
        <dbReference type="Pfam" id="PF00884"/>
    </source>
</evidence>
<dbReference type="Pfam" id="PF00884">
    <property type="entry name" value="Sulfatase"/>
    <property type="match status" value="1"/>
</dbReference>
<dbReference type="KEGG" id="sutt:SUTMEG_04710"/>
<dbReference type="GO" id="GO:0009244">
    <property type="term" value="P:lipopolysaccharide core region biosynthetic process"/>
    <property type="evidence" value="ECO:0007669"/>
    <property type="project" value="TreeGrafter"/>
</dbReference>
<evidence type="ECO:0000256" key="4">
    <source>
        <dbReference type="ARBA" id="ARBA00022692"/>
    </source>
</evidence>
<keyword evidence="10" id="KW-1185">Reference proteome</keyword>
<dbReference type="EMBL" id="AP018786">
    <property type="protein sequence ID" value="BBF22580.1"/>
    <property type="molecule type" value="Genomic_DNA"/>
</dbReference>
<dbReference type="GO" id="GO:0005886">
    <property type="term" value="C:plasma membrane"/>
    <property type="evidence" value="ECO:0007669"/>
    <property type="project" value="UniProtKB-SubCell"/>
</dbReference>